<accession>A0A3R6YD73</accession>
<comment type="similarity">
    <text evidence="2">Belongs to the lin-54 family.</text>
</comment>
<dbReference type="PROSITE" id="PS51634">
    <property type="entry name" value="CRC"/>
    <property type="match status" value="1"/>
</dbReference>
<dbReference type="InterPro" id="IPR033467">
    <property type="entry name" value="Tesmin/TSO1-like_CXC"/>
</dbReference>
<dbReference type="Proteomes" id="UP000285060">
    <property type="component" value="Unassembled WGS sequence"/>
</dbReference>
<feature type="region of interest" description="Disordered" evidence="4">
    <location>
        <begin position="1"/>
        <end position="45"/>
    </location>
</feature>
<evidence type="ECO:0000313" key="7">
    <source>
        <dbReference type="Proteomes" id="UP000285060"/>
    </source>
</evidence>
<dbReference type="InterPro" id="IPR036047">
    <property type="entry name" value="F-box-like_dom_sf"/>
</dbReference>
<dbReference type="SMART" id="SM01114">
    <property type="entry name" value="CXC"/>
    <property type="match status" value="2"/>
</dbReference>
<dbReference type="EMBL" id="QUSY01000117">
    <property type="protein sequence ID" value="RHY32730.1"/>
    <property type="molecule type" value="Genomic_DNA"/>
</dbReference>
<sequence>MGKDSVSSYALTTPVMLKKKRPKKQEGGTNTNLPPSAEKAGPLASPFSGWKVEQGEKYRFILSPLPSVVATPITTNDDDNRSFLTFAQSASSVISSTPLVASNGSGGLHGPTTNTPKKRNPCNCKKSQCLKLYCECFASGGYCDENCKCVGCHNIPKFEAQRKDAIAVTLERNPNAFKPKINHALSDDLKHNSCHYHPNSTGGSAKALVKTHHHGCHCKKSFCQKKYCECFQAGVPCGENCKCIQDKSKITESTAKRKLIVYPLFGASQPPLQKDIAVHILQHLDGPDIYNASIVNRLWNGMTMSEDIWDYSQLDKVP</sequence>
<dbReference type="SUPFAM" id="SSF81383">
    <property type="entry name" value="F-box domain"/>
    <property type="match status" value="1"/>
</dbReference>
<dbReference type="Pfam" id="PF03638">
    <property type="entry name" value="TCR"/>
    <property type="match status" value="2"/>
</dbReference>
<dbReference type="CDD" id="cd09917">
    <property type="entry name" value="F-box_SF"/>
    <property type="match status" value="1"/>
</dbReference>
<organism evidence="6 7">
    <name type="scientific">Aphanomyces invadans</name>
    <dbReference type="NCBI Taxonomy" id="157072"/>
    <lineage>
        <taxon>Eukaryota</taxon>
        <taxon>Sar</taxon>
        <taxon>Stramenopiles</taxon>
        <taxon>Oomycota</taxon>
        <taxon>Saprolegniomycetes</taxon>
        <taxon>Saprolegniales</taxon>
        <taxon>Verrucalvaceae</taxon>
        <taxon>Aphanomyces</taxon>
    </lineage>
</organism>
<dbReference type="InterPro" id="IPR028307">
    <property type="entry name" value="Lin-54_fam"/>
</dbReference>
<comment type="caution">
    <text evidence="6">The sequence shown here is derived from an EMBL/GenBank/DDBJ whole genome shotgun (WGS) entry which is preliminary data.</text>
</comment>
<dbReference type="VEuPathDB" id="FungiDB:H310_04668"/>
<dbReference type="InterPro" id="IPR005172">
    <property type="entry name" value="CRC"/>
</dbReference>
<keyword evidence="7" id="KW-1185">Reference proteome</keyword>
<keyword evidence="3" id="KW-0539">Nucleus</keyword>
<evidence type="ECO:0000256" key="1">
    <source>
        <dbReference type="ARBA" id="ARBA00004123"/>
    </source>
</evidence>
<evidence type="ECO:0000256" key="2">
    <source>
        <dbReference type="ARBA" id="ARBA00007267"/>
    </source>
</evidence>
<dbReference type="PANTHER" id="PTHR12446">
    <property type="entry name" value="TESMIN/TSO1-RELATED"/>
    <property type="match status" value="1"/>
</dbReference>
<dbReference type="GO" id="GO:0005634">
    <property type="term" value="C:nucleus"/>
    <property type="evidence" value="ECO:0007669"/>
    <property type="project" value="UniProtKB-SubCell"/>
</dbReference>
<feature type="domain" description="CRC" evidence="5">
    <location>
        <begin position="118"/>
        <end position="253"/>
    </location>
</feature>
<evidence type="ECO:0000259" key="5">
    <source>
        <dbReference type="PROSITE" id="PS51634"/>
    </source>
</evidence>
<proteinExistence type="inferred from homology"/>
<protein>
    <recommendedName>
        <fullName evidence="5">CRC domain-containing protein</fullName>
    </recommendedName>
</protein>
<comment type="subcellular location">
    <subcellularLocation>
        <location evidence="1">Nucleus</location>
    </subcellularLocation>
</comment>
<feature type="compositionally biased region" description="Polar residues" evidence="4">
    <location>
        <begin position="1"/>
        <end position="11"/>
    </location>
</feature>
<reference evidence="6 7" key="1">
    <citation type="submission" date="2018-08" db="EMBL/GenBank/DDBJ databases">
        <title>Aphanomyces genome sequencing and annotation.</title>
        <authorList>
            <person name="Minardi D."/>
            <person name="Oidtmann B."/>
            <person name="Van Der Giezen M."/>
            <person name="Studholme D.J."/>
        </authorList>
    </citation>
    <scope>NUCLEOTIDE SEQUENCE [LARGE SCALE GENOMIC DNA]</scope>
    <source>
        <strain evidence="6 7">NJM0002</strain>
    </source>
</reference>
<dbReference type="PANTHER" id="PTHR12446:SF34">
    <property type="entry name" value="PROTEIN LIN-54 HOMOLOG"/>
    <property type="match status" value="1"/>
</dbReference>
<evidence type="ECO:0000313" key="6">
    <source>
        <dbReference type="EMBL" id="RHY32730.1"/>
    </source>
</evidence>
<dbReference type="GO" id="GO:0006355">
    <property type="term" value="P:regulation of DNA-templated transcription"/>
    <property type="evidence" value="ECO:0007669"/>
    <property type="project" value="TreeGrafter"/>
</dbReference>
<evidence type="ECO:0000256" key="4">
    <source>
        <dbReference type="SAM" id="MobiDB-lite"/>
    </source>
</evidence>
<dbReference type="AlphaFoldDB" id="A0A3R6YD73"/>
<gene>
    <name evidence="6" type="ORF">DYB32_002311</name>
</gene>
<name>A0A3R6YD73_9STRA</name>
<evidence type="ECO:0000256" key="3">
    <source>
        <dbReference type="ARBA" id="ARBA00023242"/>
    </source>
</evidence>